<gene>
    <name evidence="2" type="ORF">BP422_28725</name>
</gene>
<evidence type="ECO:0000313" key="2">
    <source>
        <dbReference type="EMBL" id="ASJ57137.1"/>
    </source>
</evidence>
<dbReference type="EMBL" id="CP018145">
    <property type="protein sequence ID" value="ASJ57137.1"/>
    <property type="molecule type" value="Genomic_DNA"/>
</dbReference>
<protein>
    <submittedName>
        <fullName evidence="2">Uncharacterized protein</fullName>
    </submittedName>
</protein>
<evidence type="ECO:0000313" key="3">
    <source>
        <dbReference type="Proteomes" id="UP000197781"/>
    </source>
</evidence>
<reference evidence="2 3" key="1">
    <citation type="submission" date="2016-11" db="EMBL/GenBank/DDBJ databases">
        <authorList>
            <person name="Jaros S."/>
            <person name="Januszkiewicz K."/>
            <person name="Wedrychowicz H."/>
        </authorList>
    </citation>
    <scope>NUCLEOTIDE SEQUENCE [LARGE SCALE GENOMIC DNA]</scope>
    <source>
        <strain evidence="2 3">NF2</strain>
    </source>
</reference>
<evidence type="ECO:0000256" key="1">
    <source>
        <dbReference type="SAM" id="SignalP"/>
    </source>
</evidence>
<organism evidence="2 3">
    <name type="scientific">Brevibacillus formosus</name>
    <dbReference type="NCBI Taxonomy" id="54913"/>
    <lineage>
        <taxon>Bacteria</taxon>
        <taxon>Bacillati</taxon>
        <taxon>Bacillota</taxon>
        <taxon>Bacilli</taxon>
        <taxon>Bacillales</taxon>
        <taxon>Paenibacillaceae</taxon>
        <taxon>Brevibacillus</taxon>
    </lineage>
</organism>
<name>A0A220MPU1_9BACL</name>
<dbReference type="RefSeq" id="WP_088910600.1">
    <property type="nucleotide sequence ID" value="NZ_CP018145.1"/>
</dbReference>
<sequence>MRKTYLLLSSLLFCALFVTDAHAVAPQETVAPVPPQVIVPTSSKDKHGNTLEKSMAYVKTLQVKNGKLFVSLDYIQWFFGKAAVKAYLQDHPLEKEDYPMPYYIRNNSPKIRTFEVSPKASFTLQTNSTQGEYFHWNEAVNADTFKKFVLSKGIPYQIPFHVEVTNGVITKMTEQYIP</sequence>
<feature type="signal peptide" evidence="1">
    <location>
        <begin position="1"/>
        <end position="23"/>
    </location>
</feature>
<dbReference type="AlphaFoldDB" id="A0A220MPU1"/>
<dbReference type="Proteomes" id="UP000197781">
    <property type="component" value="Chromosome"/>
</dbReference>
<accession>A0A220MPU1</accession>
<dbReference type="KEGG" id="bfm:BP422_28725"/>
<feature type="chain" id="PRO_5011967935" evidence="1">
    <location>
        <begin position="24"/>
        <end position="178"/>
    </location>
</feature>
<proteinExistence type="predicted"/>
<keyword evidence="1" id="KW-0732">Signal</keyword>